<dbReference type="eggNOG" id="COG0577">
    <property type="taxonomic scope" value="Bacteria"/>
</dbReference>
<dbReference type="PATRIC" id="fig|1238237.3.peg.403"/>
<dbReference type="GO" id="GO:0098797">
    <property type="term" value="C:plasma membrane protein complex"/>
    <property type="evidence" value="ECO:0007669"/>
    <property type="project" value="TreeGrafter"/>
</dbReference>
<evidence type="ECO:0000256" key="6">
    <source>
        <dbReference type="ARBA" id="ARBA00023136"/>
    </source>
</evidence>
<evidence type="ECO:0000313" key="10">
    <source>
        <dbReference type="Proteomes" id="UP000016200"/>
    </source>
</evidence>
<evidence type="ECO:0000313" key="9">
    <source>
        <dbReference type="EMBL" id="EPP35095.1"/>
    </source>
</evidence>
<dbReference type="PANTHER" id="PTHR30489:SF0">
    <property type="entry name" value="LIPOPROTEIN-RELEASING SYSTEM TRANSMEMBRANE PROTEIN LOLE"/>
    <property type="match status" value="1"/>
</dbReference>
<dbReference type="RefSeq" id="WP_020370151.1">
    <property type="nucleotide sequence ID" value="NZ_KE360207.1"/>
</dbReference>
<dbReference type="OrthoDB" id="18897at2"/>
<gene>
    <name evidence="9" type="ORF">CP10139811_0153</name>
</gene>
<dbReference type="InterPro" id="IPR051447">
    <property type="entry name" value="Lipoprotein-release_system"/>
</dbReference>
<dbReference type="Pfam" id="PF02687">
    <property type="entry name" value="FtsX"/>
    <property type="match status" value="1"/>
</dbReference>
<reference evidence="9 10" key="1">
    <citation type="submission" date="2013-04" db="EMBL/GenBank/DDBJ databases">
        <title>Genome sequence of Chlamydia psittaci 10-1398/11.</title>
        <authorList>
            <person name="Huot-Creasy H."/>
            <person name="McCracken C.L."/>
            <person name="Humphries M."/>
            <person name="Sachse K."/>
            <person name="Laroucau K."/>
            <person name="Bavoil P."/>
            <person name="Myers G.S."/>
        </authorList>
    </citation>
    <scope>NUCLEOTIDE SEQUENCE [LARGE SCALE GENOMIC DNA]</scope>
    <source>
        <strain evidence="9 10">10_1398_11</strain>
    </source>
</reference>
<evidence type="ECO:0000256" key="7">
    <source>
        <dbReference type="SAM" id="Phobius"/>
    </source>
</evidence>
<protein>
    <submittedName>
        <fullName evidence="9">FtsX-like permease family protein</fullName>
    </submittedName>
</protein>
<evidence type="ECO:0000259" key="8">
    <source>
        <dbReference type="Pfam" id="PF02687"/>
    </source>
</evidence>
<dbReference type="PANTHER" id="PTHR30489">
    <property type="entry name" value="LIPOPROTEIN-RELEASING SYSTEM TRANSMEMBRANE PROTEIN LOLE"/>
    <property type="match status" value="1"/>
</dbReference>
<organism evidence="9 10">
    <name type="scientific">Chlamydia ibidis</name>
    <dbReference type="NCBI Taxonomy" id="1405396"/>
    <lineage>
        <taxon>Bacteria</taxon>
        <taxon>Pseudomonadati</taxon>
        <taxon>Chlamydiota</taxon>
        <taxon>Chlamydiia</taxon>
        <taxon>Chlamydiales</taxon>
        <taxon>Chlamydiaceae</taxon>
        <taxon>Chlamydia/Chlamydophila group</taxon>
        <taxon>Chlamydia</taxon>
    </lineage>
</organism>
<sequence>MRLEFLVACKYLIPRKDRLSSTIVSLFSVCIVSLVVWLSIVFISVIHGLEQRWIRDLAQLHSPVKVVPSDEYYSSYYYQIDRHADSSHYSLKTIGEKLVSSVVDPYDPEVDYSLPDNFPIPDRDQSGMLRDPVKVAVHALNPLFEQKQIEMLEFEEGFGYIKMDRVVSARKAEPRSLSQFIAYTSDVIYENRVLPYEKTDYSSDILNPFNASKEGWKQDFTYLQNHYRGASVILPMVYRDQGYRVGDSGSISIFSPERQEEVKYPIYVIGFYNPGLSPLGGKTIFIDMDLASIIRAESSGLGMNNGFHVLFSDTKQITKIKQQIDSALDALNIHKYWEVSSLYDSESFRPILDQLRSDQVLFLLISGIILCVACSNIVTMSVLLVNNKKKEIGILKAMGASSTSLKIIFGLCGAVSGALGVVIGSLFAVITLKNLPVIIKTLNYLQGREAFHASFFGQTLPQDLHIPTLITLGIGTLALSAISGMLPARQVSKMHVSQILKSE</sequence>
<keyword evidence="6 7" id="KW-0472">Membrane</keyword>
<evidence type="ECO:0000256" key="5">
    <source>
        <dbReference type="ARBA" id="ARBA00022989"/>
    </source>
</evidence>
<keyword evidence="5 7" id="KW-1133">Transmembrane helix</keyword>
<feature type="domain" description="ABC3 transporter permease C-terminal" evidence="8">
    <location>
        <begin position="364"/>
        <end position="495"/>
    </location>
</feature>
<comment type="subcellular location">
    <subcellularLocation>
        <location evidence="1">Cell membrane</location>
        <topology evidence="1">Multi-pass membrane protein</topology>
    </subcellularLocation>
</comment>
<comment type="caution">
    <text evidence="9">The sequence shown here is derived from an EMBL/GenBank/DDBJ whole genome shotgun (WGS) entry which is preliminary data.</text>
</comment>
<dbReference type="InterPro" id="IPR003838">
    <property type="entry name" value="ABC3_permease_C"/>
</dbReference>
<proteinExistence type="inferred from homology"/>
<evidence type="ECO:0000256" key="1">
    <source>
        <dbReference type="ARBA" id="ARBA00004651"/>
    </source>
</evidence>
<dbReference type="HOGENOM" id="CLU_541529_0_0_0"/>
<dbReference type="EMBL" id="ATNB01000112">
    <property type="protein sequence ID" value="EPP35095.1"/>
    <property type="molecule type" value="Genomic_DNA"/>
</dbReference>
<dbReference type="AlphaFoldDB" id="S7KKW7"/>
<keyword evidence="3" id="KW-1003">Cell membrane</keyword>
<comment type="similarity">
    <text evidence="2">Belongs to the ABC-4 integral membrane protein family. LolC/E subfamily.</text>
</comment>
<keyword evidence="4 7" id="KW-0812">Transmembrane</keyword>
<accession>S7KKW7</accession>
<evidence type="ECO:0000256" key="3">
    <source>
        <dbReference type="ARBA" id="ARBA00022475"/>
    </source>
</evidence>
<feature type="transmembrane region" description="Helical" evidence="7">
    <location>
        <begin position="360"/>
        <end position="386"/>
    </location>
</feature>
<evidence type="ECO:0000256" key="4">
    <source>
        <dbReference type="ARBA" id="ARBA00022692"/>
    </source>
</evidence>
<feature type="transmembrane region" description="Helical" evidence="7">
    <location>
        <begin position="21"/>
        <end position="46"/>
    </location>
</feature>
<evidence type="ECO:0000256" key="2">
    <source>
        <dbReference type="ARBA" id="ARBA00005236"/>
    </source>
</evidence>
<dbReference type="GO" id="GO:0044874">
    <property type="term" value="P:lipoprotein localization to outer membrane"/>
    <property type="evidence" value="ECO:0007669"/>
    <property type="project" value="TreeGrafter"/>
</dbReference>
<feature type="transmembrane region" description="Helical" evidence="7">
    <location>
        <begin position="407"/>
        <end position="430"/>
    </location>
</feature>
<name>S7KKW7_9CHLA</name>
<feature type="transmembrane region" description="Helical" evidence="7">
    <location>
        <begin position="464"/>
        <end position="486"/>
    </location>
</feature>
<dbReference type="Proteomes" id="UP000016200">
    <property type="component" value="Unassembled WGS sequence"/>
</dbReference>